<dbReference type="InterPro" id="IPR029063">
    <property type="entry name" value="SAM-dependent_MTases_sf"/>
</dbReference>
<evidence type="ECO:0000259" key="1">
    <source>
        <dbReference type="Pfam" id="PF05050"/>
    </source>
</evidence>
<dbReference type="SUPFAM" id="SSF53335">
    <property type="entry name" value="S-adenosyl-L-methionine-dependent methyltransferases"/>
    <property type="match status" value="1"/>
</dbReference>
<dbReference type="EMBL" id="JAGQDE010000003">
    <property type="protein sequence ID" value="MBQ0958435.1"/>
    <property type="molecule type" value="Genomic_DNA"/>
</dbReference>
<dbReference type="Pfam" id="PF05050">
    <property type="entry name" value="Methyltransf_21"/>
    <property type="match status" value="1"/>
</dbReference>
<gene>
    <name evidence="2" type="ORF">KAK06_05640</name>
</gene>
<dbReference type="PANTHER" id="PTHR34203">
    <property type="entry name" value="METHYLTRANSFERASE, FKBM FAMILY PROTEIN"/>
    <property type="match status" value="1"/>
</dbReference>
<sequence length="393" mass="43728">MTPTPMSLREDLALLLPRLKGADLARFCAFHARYEPHLDEIDQSLYARLDAADRPRFVQWMLKRWGKIDLVNPVERRLYDDTIAALQAQERPIIELDGRPYWLRDMRDQGYDFKMLGYDWWLGAHDIRYAQYEHGGVQLQPDDVIIDAGAFIGDTAVYFHHKLQGRCQVHSFELLPENLALLLHNLERNGVQDGEVVVNQFALSDQTGQEITVADGATQGSTSMFGQGSDGVKVQTVTLDDYVVLMGMERLDLLKMDIEGAEVQALQGAQHTIRHFRPRLAICIYHRWDDVFKVPRAILATGVDYRFGFKWVQLKDGWEAILLAEPLPVGTAPVPAARRAGADPLSAALGVLSKQCASALARADAAERALRQLAPQTAAHSAADPAIAPAAAA</sequence>
<dbReference type="NCBIfam" id="TIGR01444">
    <property type="entry name" value="fkbM_fam"/>
    <property type="match status" value="1"/>
</dbReference>
<protein>
    <submittedName>
        <fullName evidence="2">FkbM family methyltransferase</fullName>
    </submittedName>
</protein>
<evidence type="ECO:0000313" key="2">
    <source>
        <dbReference type="EMBL" id="MBQ0958435.1"/>
    </source>
</evidence>
<proteinExistence type="predicted"/>
<accession>A0A940YS78</accession>
<dbReference type="InterPro" id="IPR052514">
    <property type="entry name" value="SAM-dependent_MTase"/>
</dbReference>
<dbReference type="InterPro" id="IPR006342">
    <property type="entry name" value="FkbM_mtfrase"/>
</dbReference>
<dbReference type="GO" id="GO:0008168">
    <property type="term" value="F:methyltransferase activity"/>
    <property type="evidence" value="ECO:0007669"/>
    <property type="project" value="UniProtKB-KW"/>
</dbReference>
<dbReference type="Gene3D" id="3.40.50.150">
    <property type="entry name" value="Vaccinia Virus protein VP39"/>
    <property type="match status" value="1"/>
</dbReference>
<evidence type="ECO:0000313" key="3">
    <source>
        <dbReference type="Proteomes" id="UP000678374"/>
    </source>
</evidence>
<dbReference type="Proteomes" id="UP000678374">
    <property type="component" value="Unassembled WGS sequence"/>
</dbReference>
<name>A0A940YS78_9BURK</name>
<feature type="domain" description="Methyltransferase FkbM" evidence="1">
    <location>
        <begin position="147"/>
        <end position="289"/>
    </location>
</feature>
<comment type="caution">
    <text evidence="2">The sequence shown here is derived from an EMBL/GenBank/DDBJ whole genome shotgun (WGS) entry which is preliminary data.</text>
</comment>
<dbReference type="PANTHER" id="PTHR34203:SF15">
    <property type="entry name" value="SLL1173 PROTEIN"/>
    <property type="match status" value="1"/>
</dbReference>
<reference evidence="2" key="1">
    <citation type="submission" date="2021-04" db="EMBL/GenBank/DDBJ databases">
        <title>The genome sequence of Ideonella sp. 4Y11.</title>
        <authorList>
            <person name="Liu Y."/>
        </authorList>
    </citation>
    <scope>NUCLEOTIDE SEQUENCE</scope>
    <source>
        <strain evidence="2">4Y11</strain>
    </source>
</reference>
<keyword evidence="2" id="KW-0489">Methyltransferase</keyword>
<dbReference type="GO" id="GO:0032259">
    <property type="term" value="P:methylation"/>
    <property type="evidence" value="ECO:0007669"/>
    <property type="project" value="UniProtKB-KW"/>
</dbReference>
<keyword evidence="3" id="KW-1185">Reference proteome</keyword>
<dbReference type="AlphaFoldDB" id="A0A940YS78"/>
<dbReference type="RefSeq" id="WP_210800942.1">
    <property type="nucleotide sequence ID" value="NZ_JAGQDE010000003.1"/>
</dbReference>
<keyword evidence="2" id="KW-0808">Transferase</keyword>
<organism evidence="2 3">
    <name type="scientific">Ideonella aquatica</name>
    <dbReference type="NCBI Taxonomy" id="2824119"/>
    <lineage>
        <taxon>Bacteria</taxon>
        <taxon>Pseudomonadati</taxon>
        <taxon>Pseudomonadota</taxon>
        <taxon>Betaproteobacteria</taxon>
        <taxon>Burkholderiales</taxon>
        <taxon>Sphaerotilaceae</taxon>
        <taxon>Ideonella</taxon>
    </lineage>
</organism>